<feature type="binding site" evidence="6">
    <location>
        <position position="516"/>
    </location>
    <ligand>
        <name>Zn(2+)</name>
        <dbReference type="ChEBI" id="CHEBI:29105"/>
    </ligand>
</feature>
<evidence type="ECO:0000313" key="7">
    <source>
        <dbReference type="EMBL" id="WMW78267.1"/>
    </source>
</evidence>
<evidence type="ECO:0000313" key="8">
    <source>
        <dbReference type="Proteomes" id="UP001180481"/>
    </source>
</evidence>
<comment type="cofactor">
    <cofactor evidence="6">
        <name>Zn(2+)</name>
        <dbReference type="ChEBI" id="CHEBI:29105"/>
    </cofactor>
</comment>
<evidence type="ECO:0000256" key="6">
    <source>
        <dbReference type="HAMAP-Rule" id="MF_01871"/>
    </source>
</evidence>
<sequence>MKTDVLKFVEDDILHKLAHYLPAQNPLKDFVHHNTLHAFQDKPFFEALQEASELFGYKTFLSLYDFRKLYTEGSIDKNILLSILSKRKGETHATLWLDKLTQQVYDESNHPKIGKLRANWKLKYAINLEKSTHGLLFRILCSYLDQGISMWPFPVHQKGFLASLKELDKNGITSFLETPRAKKFLHEDKSVSELLHILVGNDLYFENYLFDQQFSHPGWSGMVATLEHNPTSLLDQRKITLRELIVFELLLEIDALDKKFGENWAPLATKVDFDAENLFAKATYSEYFDVLALWQEAYEWSFYNQVLYGLKNSPKKSDVTKTPKFQGFFCMDDRECSFRRHIEFLEPKAETFGTAAFFNFEFYYQPVNGKFFTKLCPAPVTPKYLIKELPRKKKKANDLHYHKQSHSLFFGWIISQTLGFTAALKLFLNIFKPSMSPATTSSFKHLNKKSKLIIENEDANETIDGLQVGFTIEEMTNRVEGLLKSIGLVTNFAPIVYVVGHGATSVNNTHFAGYDCGACCGRPSSVNAKVLSFAANHQGVRQLLKERGITIPETTQFVPALHDTTRDEIAFYDEELLNEINAGHHHHYKTIFAKALDRNAQERSRRFDTINSNDSISTIHDKIRNRSVSLFEPRPELNHATNAMCIVGRRIVSEQLFLDRRSFLNSFDYRVDPVGDYLAGILGAVAPVGGGINLEYYFSRVDNHKLGAGSKLPHNVMGLIGVANGIDGDLRPGLPSQMIEVHDPVRLLIIVEHTPEAVNYAITKNPATYEWFCNQWVNLVVLNPNDGELYRFENEKFELYHPIEVPIKTLSDTLPYTQTSSENLAICLIDKTN</sequence>
<keyword evidence="4 6" id="KW-0862">Zinc</keyword>
<proteinExistence type="inferred from homology"/>
<accession>A0ABY9RDK3</accession>
<feature type="binding site" evidence="6">
    <location>
        <position position="330"/>
    </location>
    <ligand>
        <name>Zn(2+)</name>
        <dbReference type="ChEBI" id="CHEBI:29105"/>
    </ligand>
</feature>
<dbReference type="PANTHER" id="PTHR38344">
    <property type="entry name" value="UPF0753 PROTEIN AQ_863"/>
    <property type="match status" value="1"/>
</dbReference>
<evidence type="ECO:0000256" key="4">
    <source>
        <dbReference type="ARBA" id="ARBA00022833"/>
    </source>
</evidence>
<comment type="subcellular location">
    <subcellularLocation>
        <location evidence="6">Cell membrane</location>
        <topology evidence="6">Peripheral membrane protein</topology>
    </subcellularLocation>
</comment>
<keyword evidence="8" id="KW-1185">Reference proteome</keyword>
<dbReference type="EMBL" id="CP133721">
    <property type="protein sequence ID" value="WMW78267.1"/>
    <property type="molecule type" value="Genomic_DNA"/>
</dbReference>
<dbReference type="PANTHER" id="PTHR38344:SF1">
    <property type="entry name" value="INORGANIC CARBON TRANSPORTER SUBUNIT DABA-RELATED"/>
    <property type="match status" value="1"/>
</dbReference>
<keyword evidence="1 6" id="KW-0813">Transport</keyword>
<feature type="binding site" evidence="6">
    <location>
        <position position="501"/>
    </location>
    <ligand>
        <name>Zn(2+)</name>
        <dbReference type="ChEBI" id="CHEBI:29105"/>
    </ligand>
</feature>
<dbReference type="Pfam" id="PF10070">
    <property type="entry name" value="DabA"/>
    <property type="match status" value="1"/>
</dbReference>
<comment type="similarity">
    <text evidence="6">Belongs to the inorganic carbon transporter (TC 9.A.2) DabA family.</text>
</comment>
<dbReference type="RefSeq" id="WP_309532583.1">
    <property type="nucleotide sequence ID" value="NZ_CP133721.1"/>
</dbReference>
<comment type="function">
    <text evidence="6">Part of an energy-coupled inorganic carbon pump.</text>
</comment>
<comment type="subunit">
    <text evidence="6">Forms a complex with DabB.</text>
</comment>
<feature type="binding site" evidence="6">
    <location>
        <position position="332"/>
    </location>
    <ligand>
        <name>Zn(2+)</name>
        <dbReference type="ChEBI" id="CHEBI:29105"/>
    </ligand>
</feature>
<keyword evidence="5 6" id="KW-0472">Membrane</keyword>
<dbReference type="InterPro" id="IPR018752">
    <property type="entry name" value="DabA"/>
</dbReference>
<gene>
    <name evidence="6" type="primary">dabA</name>
    <name evidence="7" type="ORF">RF683_02145</name>
</gene>
<evidence type="ECO:0000256" key="2">
    <source>
        <dbReference type="ARBA" id="ARBA00022475"/>
    </source>
</evidence>
<evidence type="ECO:0000256" key="3">
    <source>
        <dbReference type="ARBA" id="ARBA00022723"/>
    </source>
</evidence>
<dbReference type="HAMAP" id="MF_01871">
    <property type="entry name" value="DabA"/>
    <property type="match status" value="1"/>
</dbReference>
<keyword evidence="2 6" id="KW-1003">Cell membrane</keyword>
<evidence type="ECO:0000256" key="5">
    <source>
        <dbReference type="ARBA" id="ARBA00023136"/>
    </source>
</evidence>
<name>A0ABY9RDK3_9FLAO</name>
<organism evidence="7 8">
    <name type="scientific">Flavobacterium nakdongensis</name>
    <dbReference type="NCBI Taxonomy" id="3073563"/>
    <lineage>
        <taxon>Bacteria</taxon>
        <taxon>Pseudomonadati</taxon>
        <taxon>Bacteroidota</taxon>
        <taxon>Flavobacteriia</taxon>
        <taxon>Flavobacteriales</taxon>
        <taxon>Flavobacteriaceae</taxon>
        <taxon>Flavobacterium</taxon>
    </lineage>
</organism>
<dbReference type="Proteomes" id="UP001180481">
    <property type="component" value="Chromosome"/>
</dbReference>
<reference evidence="7" key="1">
    <citation type="submission" date="2023-09" db="EMBL/GenBank/DDBJ databases">
        <title>Flavobacterium sp. 20NA77.7 isolated from freshwater.</title>
        <authorList>
            <person name="Le V."/>
            <person name="Ko S.-R."/>
            <person name="Ahn C.-Y."/>
            <person name="Oh H.-M."/>
        </authorList>
    </citation>
    <scope>NUCLEOTIDE SEQUENCE</scope>
    <source>
        <strain evidence="7">20NA77.7</strain>
    </source>
</reference>
<protein>
    <recommendedName>
        <fullName evidence="6">Probable inorganic carbon transporter subunit DabA</fullName>
    </recommendedName>
</protein>
<keyword evidence="3 6" id="KW-0479">Metal-binding</keyword>
<evidence type="ECO:0000256" key="1">
    <source>
        <dbReference type="ARBA" id="ARBA00022448"/>
    </source>
</evidence>